<dbReference type="InterPro" id="IPR043766">
    <property type="entry name" value="BfmA-like"/>
</dbReference>
<keyword evidence="2" id="KW-1185">Reference proteome</keyword>
<protein>
    <submittedName>
        <fullName evidence="1">Uncharacterized protein</fullName>
    </submittedName>
</protein>
<reference evidence="2" key="1">
    <citation type="submission" date="2016-10" db="EMBL/GenBank/DDBJ databases">
        <authorList>
            <person name="Varghese N."/>
            <person name="Submissions S."/>
        </authorList>
    </citation>
    <scope>NUCLEOTIDE SEQUENCE [LARGE SCALE GENOMIC DNA]</scope>
    <source>
        <strain evidence="2">DSM 18609</strain>
    </source>
</reference>
<accession>A0A1G6LHX2</accession>
<proteinExistence type="predicted"/>
<name>A0A1G6LHX2_9SPHI</name>
<sequence>MGQFDRVAFKQSGENLFDDLFGFNRQLTETIAYSNTWKNGTLKERMEMKVQEEQLESAATNIKKVQAGTETLQEIYQSQTDLVQMENSYVFSLDIDIQDDIDDEAINARNRQRKKQARTNTR</sequence>
<gene>
    <name evidence="1" type="ORF">SAMN04488024_10241</name>
</gene>
<evidence type="ECO:0000313" key="1">
    <source>
        <dbReference type="EMBL" id="SDC42878.1"/>
    </source>
</evidence>
<organism evidence="1 2">
    <name type="scientific">Pedobacter soli</name>
    <dbReference type="NCBI Taxonomy" id="390242"/>
    <lineage>
        <taxon>Bacteria</taxon>
        <taxon>Pseudomonadati</taxon>
        <taxon>Bacteroidota</taxon>
        <taxon>Sphingobacteriia</taxon>
        <taxon>Sphingobacteriales</taxon>
        <taxon>Sphingobacteriaceae</taxon>
        <taxon>Pedobacter</taxon>
    </lineage>
</organism>
<evidence type="ECO:0000313" key="2">
    <source>
        <dbReference type="Proteomes" id="UP000199455"/>
    </source>
</evidence>
<dbReference type="EMBL" id="FMZH01000002">
    <property type="protein sequence ID" value="SDC42878.1"/>
    <property type="molecule type" value="Genomic_DNA"/>
</dbReference>
<dbReference type="AlphaFoldDB" id="A0A1G6LHX2"/>
<dbReference type="Pfam" id="PF18976">
    <property type="entry name" value="DUF5712"/>
    <property type="match status" value="1"/>
</dbReference>
<dbReference type="Proteomes" id="UP000199455">
    <property type="component" value="Unassembled WGS sequence"/>
</dbReference>